<dbReference type="Pfam" id="PF13676">
    <property type="entry name" value="TIR_2"/>
    <property type="match status" value="1"/>
</dbReference>
<dbReference type="SUPFAM" id="SSF48452">
    <property type="entry name" value="TPR-like"/>
    <property type="match status" value="3"/>
</dbReference>
<sequence>MAEHITISHAGSSRPWAAWISHQLEQQGLSTSMLRWDPAVETTLVEALTGLLDGPGRVLLVLDDWYFGLGPRPAAEWAEALREVVPPNADRFAAVNVATGALPTTAAALGPVNLLGLDAREARRRLLRRLSVEQPRPTDDTDGSSPRFPNDDQAQWNVPPRNERFTGRDSVLDEIHDVFTRGSGEGERCVLRGISGVGKTQIAREYAYRFRNEYDIVWQVNSGYPGTAREQLAELATRLQLPAGRETGDRIRAVQDTLRSGRPYRNWLLVFDGADSTEGIEGLLPDGPGHVLITTLTRDWAALGRTQEIEIQPFTRRESVAFARRRAARLSAEQADALAEAVQDLPLLLNQTAAWLDINETMPVETYIERIRSGRPNQFGISIADDDYKKSVWTSWSLTQNMLREKHPDAAELLKVFGFFSPDAIPVGLIQTARPGDLPPHLAALAADPIGWHTNLRRLHEATAVMRMDYPADTGFDPGVESVQMHHLYHGYLRDGMPQAEREAASAAACRVLVSGSPRNPNDTRLWARYAQLIPHLEYAGAFDSTDASVQELVLDCINYLRVRGEYTAGLDLCVKAWPRWQQRLAPADRNLLMLEYLHSILLRRVGRYREAEAMGRGSVAQLEQHSPNSGELVRAKTGLGGSLMALASYDEAKLLFQEVWETYNRLLGDQHPRTLGARHNYAYVLAQLGRYEEALTIELDVLQVMERVLKLRHPSTLSSGITCATLMRWLGRYEEATSRQEQNVRVHRQIMDRHHPQTLRAEQNLALCLRRTGEYQSAEVLMRTVLSRSEQVHGPRHPDTLAVLADYANLLRQHGDTGRARELAERACDEYSSLLGDGHPFAAGVLGNLALVRSEFGEREEALHMSERALSRMRASVGEHHPWTLGCALNTSAARALVGDEEGAAELSAGTAQRAGDVLGESHPLTLSARAAHAADLRALRRAKEAAEKEQEVIRALAQTLGDQHPHTLSVRRRERPYWDFEPQPV</sequence>
<evidence type="ECO:0000313" key="5">
    <source>
        <dbReference type="Proteomes" id="UP000619486"/>
    </source>
</evidence>
<dbReference type="RefSeq" id="WP_189201902.1">
    <property type="nucleotide sequence ID" value="NZ_BMQQ01000009.1"/>
</dbReference>
<name>A0A918H3A5_9ACTN</name>
<reference evidence="4" key="2">
    <citation type="submission" date="2020-09" db="EMBL/GenBank/DDBJ databases">
        <authorList>
            <person name="Sun Q."/>
            <person name="Ohkuma M."/>
        </authorList>
    </citation>
    <scope>NUCLEOTIDE SEQUENCE</scope>
    <source>
        <strain evidence="4">JCM 3172</strain>
    </source>
</reference>
<dbReference type="PANTHER" id="PTHR46082">
    <property type="entry name" value="ATP/GTP-BINDING PROTEIN-RELATED"/>
    <property type="match status" value="1"/>
</dbReference>
<dbReference type="Pfam" id="PF13424">
    <property type="entry name" value="TPR_12"/>
    <property type="match status" value="2"/>
</dbReference>
<dbReference type="InterPro" id="IPR027417">
    <property type="entry name" value="P-loop_NTPase"/>
</dbReference>
<gene>
    <name evidence="4" type="ORF">GCM10014713_28120</name>
</gene>
<keyword evidence="5" id="KW-1185">Reference proteome</keyword>
<comment type="caution">
    <text evidence="4">The sequence shown here is derived from an EMBL/GenBank/DDBJ whole genome shotgun (WGS) entry which is preliminary data.</text>
</comment>
<dbReference type="Gene3D" id="1.25.40.10">
    <property type="entry name" value="Tetratricopeptide repeat domain"/>
    <property type="match status" value="3"/>
</dbReference>
<keyword evidence="1" id="KW-0175">Coiled coil</keyword>
<accession>A0A918H3A5</accession>
<feature type="coiled-coil region" evidence="1">
    <location>
        <begin position="931"/>
        <end position="961"/>
    </location>
</feature>
<dbReference type="Proteomes" id="UP000619486">
    <property type="component" value="Unassembled WGS sequence"/>
</dbReference>
<dbReference type="EMBL" id="BMQQ01000009">
    <property type="protein sequence ID" value="GGT32989.1"/>
    <property type="molecule type" value="Genomic_DNA"/>
</dbReference>
<dbReference type="AlphaFoldDB" id="A0A918H3A5"/>
<keyword evidence="4" id="KW-0067">ATP-binding</keyword>
<keyword evidence="4" id="KW-0547">Nucleotide-binding</keyword>
<feature type="region of interest" description="Disordered" evidence="2">
    <location>
        <begin position="129"/>
        <end position="165"/>
    </location>
</feature>
<dbReference type="InterPro" id="IPR053137">
    <property type="entry name" value="NLR-like"/>
</dbReference>
<evidence type="ECO:0000256" key="2">
    <source>
        <dbReference type="SAM" id="MobiDB-lite"/>
    </source>
</evidence>
<dbReference type="GO" id="GO:0005524">
    <property type="term" value="F:ATP binding"/>
    <property type="evidence" value="ECO:0007669"/>
    <property type="project" value="UniProtKB-KW"/>
</dbReference>
<evidence type="ECO:0000313" key="4">
    <source>
        <dbReference type="EMBL" id="GGT32989.1"/>
    </source>
</evidence>
<dbReference type="Gene3D" id="3.40.50.300">
    <property type="entry name" value="P-loop containing nucleotide triphosphate hydrolases"/>
    <property type="match status" value="1"/>
</dbReference>
<reference evidence="4" key="1">
    <citation type="journal article" date="2014" name="Int. J. Syst. Evol. Microbiol.">
        <title>Complete genome sequence of Corynebacterium casei LMG S-19264T (=DSM 44701T), isolated from a smear-ripened cheese.</title>
        <authorList>
            <consortium name="US DOE Joint Genome Institute (JGI-PGF)"/>
            <person name="Walter F."/>
            <person name="Albersmeier A."/>
            <person name="Kalinowski J."/>
            <person name="Ruckert C."/>
        </authorList>
    </citation>
    <scope>NUCLEOTIDE SEQUENCE</scope>
    <source>
        <strain evidence="4">JCM 3172</strain>
    </source>
</reference>
<dbReference type="InterPro" id="IPR011990">
    <property type="entry name" value="TPR-like_helical_dom_sf"/>
</dbReference>
<dbReference type="SUPFAM" id="SSF52540">
    <property type="entry name" value="P-loop containing nucleoside triphosphate hydrolases"/>
    <property type="match status" value="1"/>
</dbReference>
<dbReference type="InterPro" id="IPR000157">
    <property type="entry name" value="TIR_dom"/>
</dbReference>
<evidence type="ECO:0000259" key="3">
    <source>
        <dbReference type="Pfam" id="PF13676"/>
    </source>
</evidence>
<feature type="domain" description="TIR" evidence="3">
    <location>
        <begin position="5"/>
        <end position="126"/>
    </location>
</feature>
<evidence type="ECO:0000256" key="1">
    <source>
        <dbReference type="SAM" id="Coils"/>
    </source>
</evidence>
<organism evidence="4 5">
    <name type="scientific">Streptomyces purpureus</name>
    <dbReference type="NCBI Taxonomy" id="1951"/>
    <lineage>
        <taxon>Bacteria</taxon>
        <taxon>Bacillati</taxon>
        <taxon>Actinomycetota</taxon>
        <taxon>Actinomycetes</taxon>
        <taxon>Kitasatosporales</taxon>
        <taxon>Streptomycetaceae</taxon>
        <taxon>Streptomyces</taxon>
    </lineage>
</organism>
<proteinExistence type="predicted"/>
<dbReference type="Pfam" id="PF13374">
    <property type="entry name" value="TPR_10"/>
    <property type="match status" value="2"/>
</dbReference>
<dbReference type="NCBIfam" id="NF040586">
    <property type="entry name" value="FxSxx_TPR"/>
    <property type="match status" value="1"/>
</dbReference>
<dbReference type="PANTHER" id="PTHR46082:SF6">
    <property type="entry name" value="AAA+ ATPASE DOMAIN-CONTAINING PROTEIN-RELATED"/>
    <property type="match status" value="1"/>
</dbReference>
<protein>
    <submittedName>
        <fullName evidence="4">ATP-binding protein</fullName>
    </submittedName>
</protein>
<dbReference type="GO" id="GO:0007165">
    <property type="term" value="P:signal transduction"/>
    <property type="evidence" value="ECO:0007669"/>
    <property type="project" value="InterPro"/>
</dbReference>